<dbReference type="PaxDb" id="4097-A0A1S4D9S1"/>
<sequence>MNSRQSKKGPRSVTEADDKNAKHRKIDVRVVATEKEKMIFQRRLKNCQTTTNRLLANANHVNPVGTSSKLQDDLTIGASCSSSKLVTERATFSSLDVFRSKKDVIHPFHVFEKGSTSGIANDLCTPILDTPTTKEETMQTRGGKRMVIEEQCDDEGVRSYIEQLMDDQNYFQAQTHDGQSNELNNSADIGVHQNDDSDNSEARKVCGPTLLKKIWKMPPGKTIDVQFNSRNNSLGKRVES</sequence>
<evidence type="ECO:0000256" key="1">
    <source>
        <dbReference type="SAM" id="MobiDB-lite"/>
    </source>
</evidence>
<feature type="region of interest" description="Disordered" evidence="1">
    <location>
        <begin position="1"/>
        <end position="21"/>
    </location>
</feature>
<reference evidence="2 3" key="1">
    <citation type="submission" date="2025-04" db="UniProtKB">
        <authorList>
            <consortium name="RefSeq"/>
        </authorList>
    </citation>
    <scope>IDENTIFICATION</scope>
</reference>
<evidence type="ECO:0000313" key="3">
    <source>
        <dbReference type="RefSeq" id="XP_016510124.1"/>
    </source>
</evidence>
<evidence type="ECO:0000313" key="2">
    <source>
        <dbReference type="RefSeq" id="XP_016510123.1"/>
    </source>
</evidence>
<feature type="compositionally biased region" description="Basic residues" evidence="1">
    <location>
        <begin position="1"/>
        <end position="10"/>
    </location>
</feature>
<name>A0A1S4D9S1_TOBAC</name>
<feature type="region of interest" description="Disordered" evidence="1">
    <location>
        <begin position="178"/>
        <end position="203"/>
    </location>
</feature>
<dbReference type="AlphaFoldDB" id="A0A1S4D9S1"/>
<dbReference type="RefSeq" id="XP_016510123.1">
    <property type="nucleotide sequence ID" value="XM_016654637.1"/>
</dbReference>
<proteinExistence type="predicted"/>
<accession>A0A1S4D9S1</accession>
<dbReference type="OrthoDB" id="10393214at2759"/>
<feature type="compositionally biased region" description="Polar residues" evidence="1">
    <location>
        <begin position="178"/>
        <end position="187"/>
    </location>
</feature>
<dbReference type="RefSeq" id="XP_016510124.1">
    <property type="nucleotide sequence ID" value="XM_016654638.1"/>
</dbReference>
<protein>
    <submittedName>
        <fullName evidence="2 3">Uncharacterized protein isoform X1</fullName>
    </submittedName>
</protein>
<gene>
    <name evidence="2 3" type="primary">LOC107827493</name>
</gene>
<organism evidence="2">
    <name type="scientific">Nicotiana tabacum</name>
    <name type="common">Common tobacco</name>
    <dbReference type="NCBI Taxonomy" id="4097"/>
    <lineage>
        <taxon>Eukaryota</taxon>
        <taxon>Viridiplantae</taxon>
        <taxon>Streptophyta</taxon>
        <taxon>Embryophyta</taxon>
        <taxon>Tracheophyta</taxon>
        <taxon>Spermatophyta</taxon>
        <taxon>Magnoliopsida</taxon>
        <taxon>eudicotyledons</taxon>
        <taxon>Gunneridae</taxon>
        <taxon>Pentapetalae</taxon>
        <taxon>asterids</taxon>
        <taxon>lamiids</taxon>
        <taxon>Solanales</taxon>
        <taxon>Solanaceae</taxon>
        <taxon>Nicotianoideae</taxon>
        <taxon>Nicotianeae</taxon>
        <taxon>Nicotiana</taxon>
    </lineage>
</organism>
<dbReference type="KEGG" id="nta:107827493"/>